<name>A0A5B7GN55_PORTR</name>
<dbReference type="AlphaFoldDB" id="A0A5B7GN55"/>
<reference evidence="1 2" key="1">
    <citation type="submission" date="2019-05" db="EMBL/GenBank/DDBJ databases">
        <title>Another draft genome of Portunus trituberculatus and its Hox gene families provides insights of decapod evolution.</title>
        <authorList>
            <person name="Jeong J.-H."/>
            <person name="Song I."/>
            <person name="Kim S."/>
            <person name="Choi T."/>
            <person name="Kim D."/>
            <person name="Ryu S."/>
            <person name="Kim W."/>
        </authorList>
    </citation>
    <scope>NUCLEOTIDE SEQUENCE [LARGE SCALE GENOMIC DNA]</scope>
    <source>
        <tissue evidence="1">Muscle</tissue>
    </source>
</reference>
<proteinExistence type="predicted"/>
<dbReference type="Proteomes" id="UP000324222">
    <property type="component" value="Unassembled WGS sequence"/>
</dbReference>
<accession>A0A5B7GN55</accession>
<gene>
    <name evidence="1" type="ORF">E2C01_052483</name>
</gene>
<sequence>MTQPEPRSRLNIIQTAESSLIVRKEKLKQGYHVRARRVTRGGGQAPQGVRRTVFCQTGMGNSPSSLKEYSLKCIKKQYVVVHSTFLITRCLPWEREDLPASPALFVVQVPTRVLYRPDLVF</sequence>
<comment type="caution">
    <text evidence="1">The sequence shown here is derived from an EMBL/GenBank/DDBJ whole genome shotgun (WGS) entry which is preliminary data.</text>
</comment>
<keyword evidence="2" id="KW-1185">Reference proteome</keyword>
<protein>
    <submittedName>
        <fullName evidence="1">Uncharacterized protein</fullName>
    </submittedName>
</protein>
<dbReference type="EMBL" id="VSRR010015721">
    <property type="protein sequence ID" value="MPC58478.1"/>
    <property type="molecule type" value="Genomic_DNA"/>
</dbReference>
<evidence type="ECO:0000313" key="1">
    <source>
        <dbReference type="EMBL" id="MPC58478.1"/>
    </source>
</evidence>
<evidence type="ECO:0000313" key="2">
    <source>
        <dbReference type="Proteomes" id="UP000324222"/>
    </source>
</evidence>
<organism evidence="1 2">
    <name type="scientific">Portunus trituberculatus</name>
    <name type="common">Swimming crab</name>
    <name type="synonym">Neptunus trituberculatus</name>
    <dbReference type="NCBI Taxonomy" id="210409"/>
    <lineage>
        <taxon>Eukaryota</taxon>
        <taxon>Metazoa</taxon>
        <taxon>Ecdysozoa</taxon>
        <taxon>Arthropoda</taxon>
        <taxon>Crustacea</taxon>
        <taxon>Multicrustacea</taxon>
        <taxon>Malacostraca</taxon>
        <taxon>Eumalacostraca</taxon>
        <taxon>Eucarida</taxon>
        <taxon>Decapoda</taxon>
        <taxon>Pleocyemata</taxon>
        <taxon>Brachyura</taxon>
        <taxon>Eubrachyura</taxon>
        <taxon>Portunoidea</taxon>
        <taxon>Portunidae</taxon>
        <taxon>Portuninae</taxon>
        <taxon>Portunus</taxon>
    </lineage>
</organism>